<keyword evidence="5" id="KW-0411">Iron-sulfur</keyword>
<dbReference type="Proteomes" id="UP000190657">
    <property type="component" value="Unassembled WGS sequence"/>
</dbReference>
<evidence type="ECO:0000256" key="4">
    <source>
        <dbReference type="ARBA" id="ARBA00023004"/>
    </source>
</evidence>
<keyword evidence="4" id="KW-0408">Iron</keyword>
<dbReference type="InterPro" id="IPR017896">
    <property type="entry name" value="4Fe4S_Fe-S-bd"/>
</dbReference>
<dbReference type="RefSeq" id="WP_078768875.1">
    <property type="nucleotide sequence ID" value="NZ_FUWW01000017.1"/>
</dbReference>
<dbReference type="EMBL" id="FUWW01000017">
    <property type="protein sequence ID" value="SJZ71811.1"/>
    <property type="molecule type" value="Genomic_DNA"/>
</dbReference>
<dbReference type="GO" id="GO:0016491">
    <property type="term" value="F:oxidoreductase activity"/>
    <property type="evidence" value="ECO:0007669"/>
    <property type="project" value="InterPro"/>
</dbReference>
<dbReference type="FunFam" id="3.10.20.740:FF:000003">
    <property type="entry name" value="Formate dehydrogenase subunit alpha"/>
    <property type="match status" value="1"/>
</dbReference>
<sequence length="733" mass="79984">MLNLTINGKNIQVEEGTTILQAAKDNGIYIPTLCYDEAVKVYGACGLCIVEAEGIPKLLRSCSAKCTDGMVINTESDRVVQSRKIAMELLMSAHDGDCVAPCQLNCPARTDCQGYVGLIANGEYESALKLVKNKVSLPASIGRVCPHPCESACRRKNVEEPINIAQLKAFAADLDLNGDKYIPEKAEATGKKIAVIGGGPAGLTAAYQLAIKGHDVTIYDMMEKMGGMLRYGIPQYRLPKEVLDSEIEIIEKLGVKMINNVKLGKDFTIASLKEQNDAVIVAVGAWKSSSMRTPGEELDGVYGGIDFLRSVILGKPEEIGDNVVICGGGNTAMDACRTAVRLGAKNVYVVYRRTRNEMPADDLEIREAEEEGVQYKFLTNPISFNGENGKVKSITLQIMELGEPDASGRRKPVPVEGKTEKIEVDSVIMAIGQKLVGEDVSELKLTDRGNIEADIDTFQTNLDGVFAIGDATNRGASIAIEAIGEADRCAEAVDAFLNGEAIDTRVPYISRRDEELIDYSAKQKCARTNPKVLDPEYRRNNFDEVSLGFTEEEAKAEASRCLECGCKEYFKCKLLSVAQRYDINPARFKGEMPQKYTANSNEFIERNSAKCILCGLCVRSCKEVMNISAIGLMGRGFKTEVAPAFNLPLDQTKCTNCGLCVELCPTGALTEKSALTKQVPLKEEYSEKEVTIDGKTAKVKVSAYDGKTIRVIPDDETSRKATLTREQLFDLGK</sequence>
<dbReference type="InterPro" id="IPR009051">
    <property type="entry name" value="Helical_ferredxn"/>
</dbReference>
<evidence type="ECO:0000259" key="7">
    <source>
        <dbReference type="PROSITE" id="PS51085"/>
    </source>
</evidence>
<dbReference type="SUPFAM" id="SSF51971">
    <property type="entry name" value="Nucleotide-binding domain"/>
    <property type="match status" value="1"/>
</dbReference>
<keyword evidence="10" id="KW-1185">Reference proteome</keyword>
<evidence type="ECO:0000313" key="9">
    <source>
        <dbReference type="EMBL" id="SJZ71811.1"/>
    </source>
</evidence>
<accession>A0A1T4MY25</accession>
<dbReference type="SUPFAM" id="SSF54292">
    <property type="entry name" value="2Fe-2S ferredoxin-like"/>
    <property type="match status" value="1"/>
</dbReference>
<dbReference type="InterPro" id="IPR023753">
    <property type="entry name" value="FAD/NAD-binding_dom"/>
</dbReference>
<dbReference type="InterPro" id="IPR001763">
    <property type="entry name" value="Rhodanese-like_dom"/>
</dbReference>
<dbReference type="InterPro" id="IPR036188">
    <property type="entry name" value="FAD/NAD-bd_sf"/>
</dbReference>
<dbReference type="PROSITE" id="PS51379">
    <property type="entry name" value="4FE4S_FER_2"/>
    <property type="match status" value="2"/>
</dbReference>
<dbReference type="Gene3D" id="3.30.70.20">
    <property type="match status" value="1"/>
</dbReference>
<name>A0A1T4MY25_9FIRM</name>
<dbReference type="Gene3D" id="1.10.1060.10">
    <property type="entry name" value="Alpha-helical ferredoxin"/>
    <property type="match status" value="1"/>
</dbReference>
<keyword evidence="2" id="KW-0479">Metal-binding</keyword>
<dbReference type="Pfam" id="PF12838">
    <property type="entry name" value="Fer4_7"/>
    <property type="match status" value="1"/>
</dbReference>
<dbReference type="GO" id="GO:0051539">
    <property type="term" value="F:4 iron, 4 sulfur cluster binding"/>
    <property type="evidence" value="ECO:0007669"/>
    <property type="project" value="UniProtKB-KW"/>
</dbReference>
<dbReference type="PROSITE" id="PS51085">
    <property type="entry name" value="2FE2S_FER_2"/>
    <property type="match status" value="1"/>
</dbReference>
<dbReference type="PROSITE" id="PS00198">
    <property type="entry name" value="4FE4S_FER_1"/>
    <property type="match status" value="1"/>
</dbReference>
<keyword evidence="3" id="KW-0677">Repeat</keyword>
<dbReference type="PANTHER" id="PTHR42783">
    <property type="entry name" value="GLUTAMATE SYNTHASE [NADPH] SMALL CHAIN"/>
    <property type="match status" value="1"/>
</dbReference>
<dbReference type="STRING" id="290054.SAMN02745114_01413"/>
<feature type="domain" description="4Fe-4S ferredoxin-type" evidence="8">
    <location>
        <begin position="602"/>
        <end position="630"/>
    </location>
</feature>
<keyword evidence="1" id="KW-0004">4Fe-4S</keyword>
<dbReference type="Pfam" id="PF13510">
    <property type="entry name" value="Fer2_4"/>
    <property type="match status" value="1"/>
</dbReference>
<dbReference type="InterPro" id="IPR036010">
    <property type="entry name" value="2Fe-2S_ferredoxin-like_sf"/>
</dbReference>
<evidence type="ECO:0000256" key="5">
    <source>
        <dbReference type="ARBA" id="ARBA00023014"/>
    </source>
</evidence>
<dbReference type="Gene3D" id="3.10.20.740">
    <property type="match status" value="1"/>
</dbReference>
<dbReference type="Gene3D" id="3.50.50.60">
    <property type="entry name" value="FAD/NAD(P)-binding domain"/>
    <property type="match status" value="2"/>
</dbReference>
<dbReference type="AlphaFoldDB" id="A0A1T4MY25"/>
<dbReference type="FunFam" id="3.30.70.20:FF:000035">
    <property type="entry name" value="Iron hydrogenase 1"/>
    <property type="match status" value="1"/>
</dbReference>
<dbReference type="Pfam" id="PF07992">
    <property type="entry name" value="Pyr_redox_2"/>
    <property type="match status" value="1"/>
</dbReference>
<feature type="domain" description="4Fe-4S ferredoxin-type" evidence="8">
    <location>
        <begin position="645"/>
        <end position="674"/>
    </location>
</feature>
<dbReference type="PROSITE" id="PS50206">
    <property type="entry name" value="RHODANESE_3"/>
    <property type="match status" value="1"/>
</dbReference>
<dbReference type="SUPFAM" id="SSF46548">
    <property type="entry name" value="alpha-helical ferredoxin"/>
    <property type="match status" value="1"/>
</dbReference>
<dbReference type="InterPro" id="IPR001041">
    <property type="entry name" value="2Fe-2S_ferredoxin-type"/>
</dbReference>
<gene>
    <name evidence="9" type="ORF">SAMN02745114_01413</name>
</gene>
<dbReference type="PANTHER" id="PTHR42783:SF3">
    <property type="entry name" value="GLUTAMATE SYNTHASE [NADPH] SMALL CHAIN-RELATED"/>
    <property type="match status" value="1"/>
</dbReference>
<dbReference type="OrthoDB" id="9803192at2"/>
<feature type="domain" description="Rhodanese" evidence="6">
    <location>
        <begin position="323"/>
        <end position="355"/>
    </location>
</feature>
<dbReference type="GO" id="GO:0046872">
    <property type="term" value="F:metal ion binding"/>
    <property type="evidence" value="ECO:0007669"/>
    <property type="project" value="UniProtKB-KW"/>
</dbReference>
<reference evidence="9 10" key="1">
    <citation type="submission" date="2017-02" db="EMBL/GenBank/DDBJ databases">
        <authorList>
            <person name="Peterson S.W."/>
        </authorList>
    </citation>
    <scope>NUCLEOTIDE SEQUENCE [LARGE SCALE GENOMIC DNA]</scope>
    <source>
        <strain evidence="9 10">ATCC 51222</strain>
    </source>
</reference>
<evidence type="ECO:0000259" key="6">
    <source>
        <dbReference type="PROSITE" id="PS50206"/>
    </source>
</evidence>
<protein>
    <submittedName>
        <fullName evidence="9">NADPH-dependent glutamate synthase beta chain</fullName>
    </submittedName>
</protein>
<evidence type="ECO:0000313" key="10">
    <source>
        <dbReference type="Proteomes" id="UP000190657"/>
    </source>
</evidence>
<feature type="domain" description="2Fe-2S ferredoxin-type" evidence="7">
    <location>
        <begin position="1"/>
        <end position="78"/>
    </location>
</feature>
<dbReference type="PRINTS" id="PR00419">
    <property type="entry name" value="ADXRDTASE"/>
</dbReference>
<evidence type="ECO:0000256" key="1">
    <source>
        <dbReference type="ARBA" id="ARBA00022485"/>
    </source>
</evidence>
<organism evidence="9 10">
    <name type="scientific">Eubacterium coprostanoligenes</name>
    <dbReference type="NCBI Taxonomy" id="290054"/>
    <lineage>
        <taxon>Bacteria</taxon>
        <taxon>Bacillati</taxon>
        <taxon>Bacillota</taxon>
        <taxon>Clostridia</taxon>
        <taxon>Eubacteriales</taxon>
        <taxon>Eubacteriaceae</taxon>
        <taxon>Eubacterium</taxon>
    </lineage>
</organism>
<evidence type="ECO:0000256" key="2">
    <source>
        <dbReference type="ARBA" id="ARBA00022723"/>
    </source>
</evidence>
<dbReference type="InterPro" id="IPR017900">
    <property type="entry name" value="4Fe4S_Fe_S_CS"/>
</dbReference>
<dbReference type="InterPro" id="IPR028261">
    <property type="entry name" value="DPD_II"/>
</dbReference>
<dbReference type="Pfam" id="PF14691">
    <property type="entry name" value="Fer4_20"/>
    <property type="match status" value="1"/>
</dbReference>
<dbReference type="SUPFAM" id="SSF54862">
    <property type="entry name" value="4Fe-4S ferredoxins"/>
    <property type="match status" value="1"/>
</dbReference>
<proteinExistence type="predicted"/>
<dbReference type="CDD" id="cd00207">
    <property type="entry name" value="fer2"/>
    <property type="match status" value="1"/>
</dbReference>
<evidence type="ECO:0000256" key="3">
    <source>
        <dbReference type="ARBA" id="ARBA00022737"/>
    </source>
</evidence>
<evidence type="ECO:0000259" key="8">
    <source>
        <dbReference type="PROSITE" id="PS51379"/>
    </source>
</evidence>